<sequence length="630" mass="68796">KMSKHSEKMVSLCDVSSLFLPSSSVSLSSSSVGPGGQIFHVETSEVLLRGDPLTGFGIQLQGGVFATETLSAPPVIRFIEPDSPAERCGLLQVGDRVLSINGIPTEDGTLEEAHQLLRDSALANKVTVEVEFDVAESVVPSSGTFHVKLPKRRGVELGITISASKKPGKPLIISDIRKGSIAHRTGTLEPGDRLLAIDTVRLENYTMEDAMHVLQQAEDMVKLRIQKDEDNIDELEMSGSIIYTVELKRFNGPLGITISGTEEPFDPIVISGLTKKGLAERTGAIHIGDRVLAINGISLKGKPLSEAIHLLQMAGESVTLKIKKQADRIYLPFELFDELTDSQKTSKLSEVYSANVPSIDSAMSSWDSAAFDAGYISQGLYLHKTSDLLLNPLDWRRPKHRSHTPSTVPSRLCRADDTFWSQALQDLETCGQSGILRELEVGGLLLLCPSDSLGLSHEDSVLLSEIMSVRSYHLAQFPMTGSTLSSLLNLNIPYCFICMCATAIVFCLQVSLRKDPESHDFGFSVSDGLLEKGVYVNMIRPDGPAEQAGLKPYDRILQVNRVRTRDLDCCLTVPLIMEAGDCLDLVISRNPLAGVYTELPNNCDDPSKTRAPSRHKKTATEFEMSNVFGN</sequence>
<dbReference type="InterPro" id="IPR041489">
    <property type="entry name" value="PDZ_6"/>
</dbReference>
<evidence type="ECO:0000259" key="4">
    <source>
        <dbReference type="PROSITE" id="PS50106"/>
    </source>
</evidence>
<dbReference type="Gene3D" id="2.30.42.10">
    <property type="match status" value="4"/>
</dbReference>
<dbReference type="SUPFAM" id="SSF50156">
    <property type="entry name" value="PDZ domain-like"/>
    <property type="match status" value="4"/>
</dbReference>
<feature type="domain" description="PDZ" evidence="4">
    <location>
        <begin position="244"/>
        <end position="326"/>
    </location>
</feature>
<protein>
    <recommendedName>
        <fullName evidence="4">PDZ domain-containing protein</fullName>
    </recommendedName>
</protein>
<reference evidence="5" key="1">
    <citation type="submission" date="2025-08" db="UniProtKB">
        <authorList>
            <consortium name="Ensembl"/>
        </authorList>
    </citation>
    <scope>IDENTIFICATION</scope>
</reference>
<dbReference type="CDD" id="cd06685">
    <property type="entry name" value="PDZ7_GRIP1-2-like"/>
    <property type="match status" value="1"/>
</dbReference>
<dbReference type="FunFam" id="2.30.42.10:FF:000034">
    <property type="entry name" value="Glutamate receptor interacting protein 1"/>
    <property type="match status" value="1"/>
</dbReference>
<dbReference type="Ensembl" id="ENSXCOT00000001486.1">
    <property type="protein sequence ID" value="ENSXCOP00000001463.1"/>
    <property type="gene ID" value="ENSXCOG00000000451.1"/>
</dbReference>
<dbReference type="CDD" id="cd06683">
    <property type="entry name" value="PDZ6_GRIP1-2-like"/>
    <property type="match status" value="1"/>
</dbReference>
<name>A0A3B5KMY6_9TELE</name>
<keyword evidence="2" id="KW-0963">Cytoplasm</keyword>
<dbReference type="AlphaFoldDB" id="A0A3B5KMY6"/>
<dbReference type="GO" id="GO:0098887">
    <property type="term" value="P:neurotransmitter receptor transport, endosome to postsynaptic membrane"/>
    <property type="evidence" value="ECO:0007669"/>
    <property type="project" value="TreeGrafter"/>
</dbReference>
<dbReference type="SMART" id="SM00228">
    <property type="entry name" value="PDZ"/>
    <property type="match status" value="4"/>
</dbReference>
<dbReference type="CDD" id="cd06686">
    <property type="entry name" value="PDZ4_GRIP1-2-like"/>
    <property type="match status" value="1"/>
</dbReference>
<dbReference type="GO" id="GO:0005737">
    <property type="term" value="C:cytoplasm"/>
    <property type="evidence" value="ECO:0007669"/>
    <property type="project" value="UniProtKB-SubCell"/>
</dbReference>
<dbReference type="FunFam" id="2.30.42.10:FF:000022">
    <property type="entry name" value="Glutamate receptor interacting protein 1"/>
    <property type="match status" value="1"/>
</dbReference>
<dbReference type="Proteomes" id="UP000261380">
    <property type="component" value="Unplaced"/>
</dbReference>
<dbReference type="PROSITE" id="PS50106">
    <property type="entry name" value="PDZ"/>
    <property type="match status" value="4"/>
</dbReference>
<evidence type="ECO:0000313" key="5">
    <source>
        <dbReference type="Ensembl" id="ENSXCOP00000001463.1"/>
    </source>
</evidence>
<dbReference type="InterPro" id="IPR036034">
    <property type="entry name" value="PDZ_sf"/>
</dbReference>
<dbReference type="PANTHER" id="PTHR46227">
    <property type="entry name" value="GLUTAMATE RECEPTOR-INTERACTING PROTEIN GRIP"/>
    <property type="match status" value="1"/>
</dbReference>
<keyword evidence="3" id="KW-0677">Repeat</keyword>
<dbReference type="FunFam" id="2.30.42.10:FF:000035">
    <property type="entry name" value="Glutamate receptor interacting protein 1"/>
    <property type="match status" value="1"/>
</dbReference>
<dbReference type="Pfam" id="PF17820">
    <property type="entry name" value="PDZ_6"/>
    <property type="match status" value="1"/>
</dbReference>
<accession>A0A3B5KMY6</accession>
<organism evidence="5 6">
    <name type="scientific">Xiphophorus couchianus</name>
    <name type="common">Monterrey platyfish</name>
    <dbReference type="NCBI Taxonomy" id="32473"/>
    <lineage>
        <taxon>Eukaryota</taxon>
        <taxon>Metazoa</taxon>
        <taxon>Chordata</taxon>
        <taxon>Craniata</taxon>
        <taxon>Vertebrata</taxon>
        <taxon>Euteleostomi</taxon>
        <taxon>Actinopterygii</taxon>
        <taxon>Neopterygii</taxon>
        <taxon>Teleostei</taxon>
        <taxon>Neoteleostei</taxon>
        <taxon>Acanthomorphata</taxon>
        <taxon>Ovalentaria</taxon>
        <taxon>Atherinomorphae</taxon>
        <taxon>Cyprinodontiformes</taxon>
        <taxon>Poeciliidae</taxon>
        <taxon>Poeciliinae</taxon>
        <taxon>Xiphophorus</taxon>
    </lineage>
</organism>
<dbReference type="GeneTree" id="ENSGT00940000155615"/>
<proteinExistence type="predicted"/>
<dbReference type="PANTHER" id="PTHR46227:SF5">
    <property type="entry name" value="GLUTAMATE RECEPTOR INTERACTING PROTEIN 2 ISOFORM X1"/>
    <property type="match status" value="1"/>
</dbReference>
<feature type="domain" description="PDZ" evidence="4">
    <location>
        <begin position="146"/>
        <end position="229"/>
    </location>
</feature>
<feature type="domain" description="PDZ" evidence="4">
    <location>
        <begin position="509"/>
        <end position="591"/>
    </location>
</feature>
<evidence type="ECO:0000256" key="2">
    <source>
        <dbReference type="ARBA" id="ARBA00022490"/>
    </source>
</evidence>
<evidence type="ECO:0000256" key="1">
    <source>
        <dbReference type="ARBA" id="ARBA00004496"/>
    </source>
</evidence>
<dbReference type="CDD" id="cd06682">
    <property type="entry name" value="PDZ5_GRIP1-2-like"/>
    <property type="match status" value="1"/>
</dbReference>
<keyword evidence="6" id="KW-1185">Reference proteome</keyword>
<dbReference type="InterPro" id="IPR001478">
    <property type="entry name" value="PDZ"/>
</dbReference>
<evidence type="ECO:0000313" key="6">
    <source>
        <dbReference type="Proteomes" id="UP000261380"/>
    </source>
</evidence>
<evidence type="ECO:0000256" key="3">
    <source>
        <dbReference type="ARBA" id="ARBA00022737"/>
    </source>
</evidence>
<reference evidence="5" key="2">
    <citation type="submission" date="2025-09" db="UniProtKB">
        <authorList>
            <consortium name="Ensembl"/>
        </authorList>
    </citation>
    <scope>IDENTIFICATION</scope>
</reference>
<dbReference type="Pfam" id="PF00595">
    <property type="entry name" value="PDZ"/>
    <property type="match status" value="3"/>
</dbReference>
<dbReference type="InterPro" id="IPR043545">
    <property type="entry name" value="GRIP1/2"/>
</dbReference>
<feature type="domain" description="PDZ" evidence="4">
    <location>
        <begin position="45"/>
        <end position="120"/>
    </location>
</feature>
<dbReference type="FunFam" id="2.30.42.10:FF:000025">
    <property type="entry name" value="Glutamate receptor interacting protein 1"/>
    <property type="match status" value="1"/>
</dbReference>
<comment type="subcellular location">
    <subcellularLocation>
        <location evidence="1">Cytoplasm</location>
    </subcellularLocation>
</comment>